<protein>
    <submittedName>
        <fullName evidence="1">Uncharacterized protein</fullName>
    </submittedName>
</protein>
<dbReference type="OrthoDB" id="884670at2"/>
<accession>A0A4S8HGH2</accession>
<name>A0A4S8HGH2_9BACT</name>
<keyword evidence="2" id="KW-1185">Reference proteome</keyword>
<dbReference type="Proteomes" id="UP000306918">
    <property type="component" value="Unassembled WGS sequence"/>
</dbReference>
<evidence type="ECO:0000313" key="1">
    <source>
        <dbReference type="EMBL" id="THU34250.1"/>
    </source>
</evidence>
<dbReference type="AlphaFoldDB" id="A0A4S8HGH2"/>
<reference evidence="1 2" key="1">
    <citation type="submission" date="2019-04" db="EMBL/GenBank/DDBJ databases">
        <title>Niastella caeni sp. nov., isolated from activated sludge.</title>
        <authorList>
            <person name="Sheng M."/>
        </authorList>
    </citation>
    <scope>NUCLEOTIDE SEQUENCE [LARGE SCALE GENOMIC DNA]</scope>
    <source>
        <strain evidence="1 2">HX-2-15</strain>
    </source>
</reference>
<comment type="caution">
    <text evidence="1">The sequence shown here is derived from an EMBL/GenBank/DDBJ whole genome shotgun (WGS) entry which is preliminary data.</text>
</comment>
<dbReference type="RefSeq" id="WP_136579866.1">
    <property type="nucleotide sequence ID" value="NZ_STFF01000008.1"/>
</dbReference>
<dbReference type="EMBL" id="STFF01000008">
    <property type="protein sequence ID" value="THU34250.1"/>
    <property type="molecule type" value="Genomic_DNA"/>
</dbReference>
<organism evidence="1 2">
    <name type="scientific">Niastella caeni</name>
    <dbReference type="NCBI Taxonomy" id="2569763"/>
    <lineage>
        <taxon>Bacteria</taxon>
        <taxon>Pseudomonadati</taxon>
        <taxon>Bacteroidota</taxon>
        <taxon>Chitinophagia</taxon>
        <taxon>Chitinophagales</taxon>
        <taxon>Chitinophagaceae</taxon>
        <taxon>Niastella</taxon>
    </lineage>
</organism>
<evidence type="ECO:0000313" key="2">
    <source>
        <dbReference type="Proteomes" id="UP000306918"/>
    </source>
</evidence>
<sequence>MSQQTILRHEVLKELDTGNLFDMVFITADRRRGTGGKIKRVSNWVKIIGGEQVSRLPGEFSRITSLSLKKNPSHGEHKTINIYNPGNPGDHATKVHWRLIIFFNGKRVLQ</sequence>
<gene>
    <name evidence="1" type="ORF">FAM09_24845</name>
</gene>
<proteinExistence type="predicted"/>